<dbReference type="Pfam" id="PF12776">
    <property type="entry name" value="Myb_DNA-bind_3"/>
    <property type="match status" value="1"/>
</dbReference>
<keyword evidence="3" id="KW-1185">Reference proteome</keyword>
<reference evidence="2 3" key="1">
    <citation type="journal article" date="2023" name="G3 (Bethesda)">
        <title>A haplotype-resolved chromosome-scale genome for Quercus rubra L. provides insights into the genetics of adaptive traits for red oak species.</title>
        <authorList>
            <person name="Kapoor B."/>
            <person name="Jenkins J."/>
            <person name="Schmutz J."/>
            <person name="Zhebentyayeva T."/>
            <person name="Kuelheim C."/>
            <person name="Coggeshall M."/>
            <person name="Heim C."/>
            <person name="Lasky J.R."/>
            <person name="Leites L."/>
            <person name="Islam-Faridi N."/>
            <person name="Romero-Severson J."/>
            <person name="DeLeo V.L."/>
            <person name="Lucas S.M."/>
            <person name="Lazic D."/>
            <person name="Gailing O."/>
            <person name="Carlson J."/>
            <person name="Staton M."/>
        </authorList>
    </citation>
    <scope>NUCLEOTIDE SEQUENCE [LARGE SCALE GENOMIC DNA]</scope>
    <source>
        <strain evidence="2">Pseudo-F2</strain>
    </source>
</reference>
<dbReference type="Proteomes" id="UP001324115">
    <property type="component" value="Unassembled WGS sequence"/>
</dbReference>
<protein>
    <recommendedName>
        <fullName evidence="1">Myb/SANT-like domain-containing protein</fullName>
    </recommendedName>
</protein>
<dbReference type="InterPro" id="IPR024752">
    <property type="entry name" value="Myb/SANT-like_dom"/>
</dbReference>
<evidence type="ECO:0000259" key="1">
    <source>
        <dbReference type="Pfam" id="PF12776"/>
    </source>
</evidence>
<dbReference type="EMBL" id="JAXUIC010000006">
    <property type="protein sequence ID" value="KAK4584297.1"/>
    <property type="molecule type" value="Genomic_DNA"/>
</dbReference>
<evidence type="ECO:0000313" key="2">
    <source>
        <dbReference type="EMBL" id="KAK4584297.1"/>
    </source>
</evidence>
<evidence type="ECO:0000313" key="3">
    <source>
        <dbReference type="Proteomes" id="UP001324115"/>
    </source>
</evidence>
<dbReference type="PANTHER" id="PTHR46929:SF23">
    <property type="entry name" value="L10-INTERACTING MYB DOMAIN-CONTAINING PROTEIN-LIKE"/>
    <property type="match status" value="1"/>
</dbReference>
<name>A0AAN7F2H7_QUERU</name>
<proteinExistence type="predicted"/>
<sequence>MVFSFSKGKENVSSSKQFRWLPPMHETMLRILVLKAAKGNKPSNTFKAGSFALVANEIIAQFGVECHPSYVENWMQTLRTMWSTVQTIRKKSGFGWDDNLKMITCDKKTYQEEVMAHQKHAEYLNKKIEMYDELAIVVGKDTVISGFSKSYVDIENEPDNRDSAEFVANNVEEGVVEKGKNAVESSTTRLGISKSRKRGRAPSNADDSVLIDLSNQLKEIAVALKKIKCGLVDYTVFFNEVMAMMADGYSEDMLATVFDHLCENEKAARGFLAKNARLRKLWLDGFLFSQL</sequence>
<organism evidence="2 3">
    <name type="scientific">Quercus rubra</name>
    <name type="common">Northern red oak</name>
    <name type="synonym">Quercus borealis</name>
    <dbReference type="NCBI Taxonomy" id="3512"/>
    <lineage>
        <taxon>Eukaryota</taxon>
        <taxon>Viridiplantae</taxon>
        <taxon>Streptophyta</taxon>
        <taxon>Embryophyta</taxon>
        <taxon>Tracheophyta</taxon>
        <taxon>Spermatophyta</taxon>
        <taxon>Magnoliopsida</taxon>
        <taxon>eudicotyledons</taxon>
        <taxon>Gunneridae</taxon>
        <taxon>Pentapetalae</taxon>
        <taxon>rosids</taxon>
        <taxon>fabids</taxon>
        <taxon>Fagales</taxon>
        <taxon>Fagaceae</taxon>
        <taxon>Quercus</taxon>
    </lineage>
</organism>
<dbReference type="AlphaFoldDB" id="A0AAN7F2H7"/>
<gene>
    <name evidence="2" type="ORF">RGQ29_022151</name>
</gene>
<comment type="caution">
    <text evidence="2">The sequence shown here is derived from an EMBL/GenBank/DDBJ whole genome shotgun (WGS) entry which is preliminary data.</text>
</comment>
<dbReference type="PANTHER" id="PTHR46929">
    <property type="entry name" value="EXPRESSED PROTEIN"/>
    <property type="match status" value="1"/>
</dbReference>
<feature type="domain" description="Myb/SANT-like" evidence="1">
    <location>
        <begin position="19"/>
        <end position="109"/>
    </location>
</feature>
<accession>A0AAN7F2H7</accession>